<feature type="non-terminal residue" evidence="5">
    <location>
        <position position="1"/>
    </location>
</feature>
<sequence>ATMDRNRKLEEEFIRPILRILGHIYALHPSIDKIWEGAREPDYAFYPSEEAKREASIRKAIAIGEAKRYGRPLGKKLKSGDSSEIQNPSLQMSRYLWLSEVRWGILTDGRFWRLYERETSKRIDIFYEIDLERLLEKGNIEDFKYFYLFFRKEAFPEFLQGVYSESLDYAEKVGEELKENVYQALKFLAEGFLKTPENNLTPDNLKEIHDNSLVLLYRLLFTLYAEYRRLLPLEENELYTDSYSLDCIKKEIRDKIDRNSPLSRAHAHYWDKLKELFGTINSGDPEMGVPFYNGGLFEPQKHPFLEKYRVADFYVAKAVDLLCRSKDKAFIDYSSLEARHLGSIYEGL</sequence>
<keyword evidence="3" id="KW-0808">Transferase</keyword>
<evidence type="ECO:0000256" key="2">
    <source>
        <dbReference type="ARBA" id="ARBA00022603"/>
    </source>
</evidence>
<dbReference type="EC" id="2.1.1.72" evidence="1"/>
<accession>A0A0F8WC14</accession>
<proteinExistence type="predicted"/>
<evidence type="ECO:0000313" key="5">
    <source>
        <dbReference type="EMBL" id="KKK54362.1"/>
    </source>
</evidence>
<comment type="catalytic activity">
    <reaction evidence="4">
        <text>a 2'-deoxyadenosine in DNA + S-adenosyl-L-methionine = an N(6)-methyl-2'-deoxyadenosine in DNA + S-adenosyl-L-homocysteine + H(+)</text>
        <dbReference type="Rhea" id="RHEA:15197"/>
        <dbReference type="Rhea" id="RHEA-COMP:12418"/>
        <dbReference type="Rhea" id="RHEA-COMP:12419"/>
        <dbReference type="ChEBI" id="CHEBI:15378"/>
        <dbReference type="ChEBI" id="CHEBI:57856"/>
        <dbReference type="ChEBI" id="CHEBI:59789"/>
        <dbReference type="ChEBI" id="CHEBI:90615"/>
        <dbReference type="ChEBI" id="CHEBI:90616"/>
        <dbReference type="EC" id="2.1.1.72"/>
    </reaction>
</comment>
<reference evidence="5" key="1">
    <citation type="journal article" date="2015" name="Nature">
        <title>Complex archaea that bridge the gap between prokaryotes and eukaryotes.</title>
        <authorList>
            <person name="Spang A."/>
            <person name="Saw J.H."/>
            <person name="Jorgensen S.L."/>
            <person name="Zaremba-Niedzwiedzka K."/>
            <person name="Martijn J."/>
            <person name="Lind A.E."/>
            <person name="van Eijk R."/>
            <person name="Schleper C."/>
            <person name="Guy L."/>
            <person name="Ettema T.J."/>
        </authorList>
    </citation>
    <scope>NUCLEOTIDE SEQUENCE</scope>
</reference>
<feature type="non-terminal residue" evidence="5">
    <location>
        <position position="348"/>
    </location>
</feature>
<dbReference type="PANTHER" id="PTHR33841:SF1">
    <property type="entry name" value="DNA METHYLTRANSFERASE A"/>
    <property type="match status" value="1"/>
</dbReference>
<evidence type="ECO:0000256" key="1">
    <source>
        <dbReference type="ARBA" id="ARBA00011900"/>
    </source>
</evidence>
<dbReference type="GO" id="GO:0032259">
    <property type="term" value="P:methylation"/>
    <property type="evidence" value="ECO:0007669"/>
    <property type="project" value="UniProtKB-KW"/>
</dbReference>
<gene>
    <name evidence="5" type="ORF">LCGC14_3085510</name>
</gene>
<name>A0A0F8WC14_9ZZZZ</name>
<dbReference type="AlphaFoldDB" id="A0A0F8WC14"/>
<dbReference type="EMBL" id="LAZR01066034">
    <property type="protein sequence ID" value="KKK54362.1"/>
    <property type="molecule type" value="Genomic_DNA"/>
</dbReference>
<dbReference type="PANTHER" id="PTHR33841">
    <property type="entry name" value="DNA METHYLTRANSFERASE YEEA-RELATED"/>
    <property type="match status" value="1"/>
</dbReference>
<dbReference type="InterPro" id="IPR050953">
    <property type="entry name" value="N4_N6_ade-DNA_methylase"/>
</dbReference>
<keyword evidence="2" id="KW-0489">Methyltransferase</keyword>
<evidence type="ECO:0000256" key="3">
    <source>
        <dbReference type="ARBA" id="ARBA00022679"/>
    </source>
</evidence>
<organism evidence="5">
    <name type="scientific">marine sediment metagenome</name>
    <dbReference type="NCBI Taxonomy" id="412755"/>
    <lineage>
        <taxon>unclassified sequences</taxon>
        <taxon>metagenomes</taxon>
        <taxon>ecological metagenomes</taxon>
    </lineage>
</organism>
<protein>
    <recommendedName>
        <fullName evidence="1">site-specific DNA-methyltransferase (adenine-specific)</fullName>
        <ecNumber evidence="1">2.1.1.72</ecNumber>
    </recommendedName>
</protein>
<dbReference type="GO" id="GO:0009007">
    <property type="term" value="F:site-specific DNA-methyltransferase (adenine-specific) activity"/>
    <property type="evidence" value="ECO:0007669"/>
    <property type="project" value="UniProtKB-EC"/>
</dbReference>
<evidence type="ECO:0000256" key="4">
    <source>
        <dbReference type="ARBA" id="ARBA00047942"/>
    </source>
</evidence>
<comment type="caution">
    <text evidence="5">The sequence shown here is derived from an EMBL/GenBank/DDBJ whole genome shotgun (WGS) entry which is preliminary data.</text>
</comment>